<dbReference type="SUPFAM" id="SSF53697">
    <property type="entry name" value="SIS domain"/>
    <property type="match status" value="1"/>
</dbReference>
<evidence type="ECO:0000313" key="2">
    <source>
        <dbReference type="EMBL" id="QBB72117.1"/>
    </source>
</evidence>
<dbReference type="Proteomes" id="UP000291562">
    <property type="component" value="Chromosome"/>
</dbReference>
<proteinExistence type="predicted"/>
<dbReference type="KEGG" id="xbc:ELE36_18055"/>
<gene>
    <name evidence="2" type="ORF">ELE36_18055</name>
</gene>
<dbReference type="InterPro" id="IPR046348">
    <property type="entry name" value="SIS_dom_sf"/>
</dbReference>
<name>A0A411HNQ8_9GAMM</name>
<dbReference type="PROSITE" id="PS51464">
    <property type="entry name" value="SIS"/>
    <property type="match status" value="1"/>
</dbReference>
<dbReference type="Gene3D" id="3.40.50.10490">
    <property type="entry name" value="Glucose-6-phosphate isomerase like protein, domain 1"/>
    <property type="match status" value="1"/>
</dbReference>
<reference evidence="2 3" key="1">
    <citation type="submission" date="2019-01" db="EMBL/GenBank/DDBJ databases">
        <title>Pseudolysobacter antarctica gen. nov., sp. nov., isolated from Fildes Peninsula, Antarctica.</title>
        <authorList>
            <person name="Wei Z."/>
            <person name="Peng F."/>
        </authorList>
    </citation>
    <scope>NUCLEOTIDE SEQUENCE [LARGE SCALE GENOMIC DNA]</scope>
    <source>
        <strain evidence="2 3">AQ6-296</strain>
    </source>
</reference>
<evidence type="ECO:0000313" key="3">
    <source>
        <dbReference type="Proteomes" id="UP000291562"/>
    </source>
</evidence>
<feature type="domain" description="SIS" evidence="1">
    <location>
        <begin position="64"/>
        <end position="225"/>
    </location>
</feature>
<dbReference type="InterPro" id="IPR050099">
    <property type="entry name" value="SIS_GmhA/DiaA_subfam"/>
</dbReference>
<sequence>MSASHDALAGLYPHLARGTSRADTNRLDTTLLDSIRHKAHESIEVKQKFFDAHAADVLQAAHLLADSYRSGGRLYTLGNGGSSCDAAHIAVEFSHPVTAGRPALSAQNLAQDMAMITAVGNDVGIDHVFERQVLGLVRKGDCVIGVSTSGNSKNVLRGLEAAQRLGARTLALAGGDGGAMAHAVYIDLCLTVGSDSIHRVQETHVAIYHILWDLTHSLLADDRAPRGEQP</sequence>
<evidence type="ECO:0000259" key="1">
    <source>
        <dbReference type="PROSITE" id="PS51464"/>
    </source>
</evidence>
<dbReference type="Pfam" id="PF13580">
    <property type="entry name" value="SIS_2"/>
    <property type="match status" value="1"/>
</dbReference>
<dbReference type="OrthoDB" id="9810929at2"/>
<dbReference type="InterPro" id="IPR001347">
    <property type="entry name" value="SIS_dom"/>
</dbReference>
<organism evidence="2 3">
    <name type="scientific">Pseudolysobacter antarcticus</name>
    <dbReference type="NCBI Taxonomy" id="2511995"/>
    <lineage>
        <taxon>Bacteria</taxon>
        <taxon>Pseudomonadati</taxon>
        <taxon>Pseudomonadota</taxon>
        <taxon>Gammaproteobacteria</taxon>
        <taxon>Lysobacterales</taxon>
        <taxon>Rhodanobacteraceae</taxon>
        <taxon>Pseudolysobacter</taxon>
    </lineage>
</organism>
<dbReference type="PANTHER" id="PTHR30390">
    <property type="entry name" value="SEDOHEPTULOSE 7-PHOSPHATE ISOMERASE / DNAA INITIATOR-ASSOCIATING FACTOR FOR REPLICATION INITIATION"/>
    <property type="match status" value="1"/>
</dbReference>
<dbReference type="GO" id="GO:0097367">
    <property type="term" value="F:carbohydrate derivative binding"/>
    <property type="evidence" value="ECO:0007669"/>
    <property type="project" value="InterPro"/>
</dbReference>
<keyword evidence="3" id="KW-1185">Reference proteome</keyword>
<dbReference type="InterPro" id="IPR035461">
    <property type="entry name" value="GmhA/DiaA"/>
</dbReference>
<dbReference type="RefSeq" id="WP_129835776.1">
    <property type="nucleotide sequence ID" value="NZ_CP035704.1"/>
</dbReference>
<dbReference type="CDD" id="cd05006">
    <property type="entry name" value="SIS_GmhA"/>
    <property type="match status" value="1"/>
</dbReference>
<protein>
    <submittedName>
        <fullName evidence="2">SIS domain-containing protein</fullName>
    </submittedName>
</protein>
<dbReference type="AlphaFoldDB" id="A0A411HNQ8"/>
<dbReference type="GO" id="GO:1901135">
    <property type="term" value="P:carbohydrate derivative metabolic process"/>
    <property type="evidence" value="ECO:0007669"/>
    <property type="project" value="InterPro"/>
</dbReference>
<dbReference type="EMBL" id="CP035704">
    <property type="protein sequence ID" value="QBB72117.1"/>
    <property type="molecule type" value="Genomic_DNA"/>
</dbReference>
<accession>A0A411HNQ8</accession>